<dbReference type="AlphaFoldDB" id="A0A816JXB8"/>
<evidence type="ECO:0000313" key="2">
    <source>
        <dbReference type="EMBL" id="CAF1892945.1"/>
    </source>
</evidence>
<accession>A0A816JXB8</accession>
<evidence type="ECO:0000256" key="1">
    <source>
        <dbReference type="SAM" id="Coils"/>
    </source>
</evidence>
<name>A0A816JXB8_BRANA</name>
<feature type="coiled-coil region" evidence="1">
    <location>
        <begin position="5"/>
        <end position="32"/>
    </location>
</feature>
<keyword evidence="1" id="KW-0175">Coiled coil</keyword>
<dbReference type="PANTHER" id="PTHR47057:SF1">
    <property type="entry name" value="AFADIN_ALPHA-ACTININ-BINDING PROTEIN"/>
    <property type="match status" value="1"/>
</dbReference>
<protein>
    <submittedName>
        <fullName evidence="2">(rape) hypothetical protein</fullName>
    </submittedName>
</protein>
<dbReference type="PANTHER" id="PTHR47057">
    <property type="entry name" value="AFADIN/ALPHA-ACTININ-BINDING"/>
    <property type="match status" value="1"/>
</dbReference>
<proteinExistence type="predicted"/>
<gene>
    <name evidence="2" type="ORF">DARMORV10_C02P14250.1</name>
</gene>
<sequence length="157" mass="17818">MDSLVGQEEKSTAALKSQIEKLQQERNEFQRMVIANPSLAGNEKREADPSQYPLGEKTDVFDLPFRMARGQIVESLRAKMAFIKVFLLPTFLLQDVPKGISVISEATERERESSNVKLSLDVLLQESIMYTRLPKSKQLKLLCLKIGDNYGLNKDDK</sequence>
<organism evidence="2">
    <name type="scientific">Brassica napus</name>
    <name type="common">Rape</name>
    <dbReference type="NCBI Taxonomy" id="3708"/>
    <lineage>
        <taxon>Eukaryota</taxon>
        <taxon>Viridiplantae</taxon>
        <taxon>Streptophyta</taxon>
        <taxon>Embryophyta</taxon>
        <taxon>Tracheophyta</taxon>
        <taxon>Spermatophyta</taxon>
        <taxon>Magnoliopsida</taxon>
        <taxon>eudicotyledons</taxon>
        <taxon>Gunneridae</taxon>
        <taxon>Pentapetalae</taxon>
        <taxon>rosids</taxon>
        <taxon>malvids</taxon>
        <taxon>Brassicales</taxon>
        <taxon>Brassicaceae</taxon>
        <taxon>Brassiceae</taxon>
        <taxon>Brassica</taxon>
    </lineage>
</organism>
<reference evidence="2" key="1">
    <citation type="submission" date="2021-01" db="EMBL/GenBank/DDBJ databases">
        <authorList>
            <consortium name="Genoscope - CEA"/>
            <person name="William W."/>
        </authorList>
    </citation>
    <scope>NUCLEOTIDE SEQUENCE</scope>
</reference>
<dbReference type="Proteomes" id="UP001295469">
    <property type="component" value="Chromosome C02"/>
</dbReference>
<dbReference type="EMBL" id="HG994366">
    <property type="protein sequence ID" value="CAF1892945.1"/>
    <property type="molecule type" value="Genomic_DNA"/>
</dbReference>